<evidence type="ECO:0000256" key="2">
    <source>
        <dbReference type="ARBA" id="ARBA00005417"/>
    </source>
</evidence>
<keyword evidence="11" id="KW-1185">Reference proteome</keyword>
<evidence type="ECO:0000256" key="3">
    <source>
        <dbReference type="ARBA" id="ARBA00022448"/>
    </source>
</evidence>
<dbReference type="PANTHER" id="PTHR43166">
    <property type="entry name" value="AMINO ACID IMPORT ATP-BINDING PROTEIN"/>
    <property type="match status" value="1"/>
</dbReference>
<dbReference type="InterPro" id="IPR017871">
    <property type="entry name" value="ABC_transporter-like_CS"/>
</dbReference>
<proteinExistence type="inferred from homology"/>
<dbReference type="GO" id="GO:0015424">
    <property type="term" value="F:ABC-type amino acid transporter activity"/>
    <property type="evidence" value="ECO:0007669"/>
    <property type="project" value="InterPro"/>
</dbReference>
<feature type="domain" description="ABC transporter" evidence="9">
    <location>
        <begin position="10"/>
        <end position="244"/>
    </location>
</feature>
<accession>A0A2S0KP53</accession>
<dbReference type="Gene3D" id="3.40.50.300">
    <property type="entry name" value="P-loop containing nucleotide triphosphate hydrolases"/>
    <property type="match status" value="1"/>
</dbReference>
<comment type="similarity">
    <text evidence="2">Belongs to the ABC transporter superfamily.</text>
</comment>
<evidence type="ECO:0000256" key="8">
    <source>
        <dbReference type="ARBA" id="ARBA00023136"/>
    </source>
</evidence>
<keyword evidence="6" id="KW-0067">ATP-binding</keyword>
<name>A0A2S0KP53_9FIRM</name>
<evidence type="ECO:0000256" key="6">
    <source>
        <dbReference type="ARBA" id="ARBA00022840"/>
    </source>
</evidence>
<gene>
    <name evidence="10" type="ORF">C5Q98_06085</name>
</gene>
<comment type="subcellular location">
    <subcellularLocation>
        <location evidence="1">Cell membrane</location>
        <topology evidence="1">Peripheral membrane protein</topology>
    </subcellularLocation>
</comment>
<evidence type="ECO:0000256" key="4">
    <source>
        <dbReference type="ARBA" id="ARBA00022475"/>
    </source>
</evidence>
<dbReference type="InterPro" id="IPR030679">
    <property type="entry name" value="ABC_ATPase_HisP-typ"/>
</dbReference>
<dbReference type="OrthoDB" id="9804199at2"/>
<dbReference type="InterPro" id="IPR027417">
    <property type="entry name" value="P-loop_NTPase"/>
</dbReference>
<dbReference type="GO" id="GO:0005886">
    <property type="term" value="C:plasma membrane"/>
    <property type="evidence" value="ECO:0007669"/>
    <property type="project" value="UniProtKB-SubCell"/>
</dbReference>
<dbReference type="SUPFAM" id="SSF52540">
    <property type="entry name" value="P-loop containing nucleoside triphosphate hydrolases"/>
    <property type="match status" value="1"/>
</dbReference>
<keyword evidence="3" id="KW-0813">Transport</keyword>
<evidence type="ECO:0000313" key="11">
    <source>
        <dbReference type="Proteomes" id="UP000237947"/>
    </source>
</evidence>
<keyword evidence="4" id="KW-1003">Cell membrane</keyword>
<evidence type="ECO:0000256" key="7">
    <source>
        <dbReference type="ARBA" id="ARBA00022970"/>
    </source>
</evidence>
<dbReference type="InterPro" id="IPR050086">
    <property type="entry name" value="MetN_ABC_transporter-like"/>
</dbReference>
<dbReference type="InterPro" id="IPR003593">
    <property type="entry name" value="AAA+_ATPase"/>
</dbReference>
<dbReference type="GO" id="GO:0016887">
    <property type="term" value="F:ATP hydrolysis activity"/>
    <property type="evidence" value="ECO:0007669"/>
    <property type="project" value="InterPro"/>
</dbReference>
<dbReference type="EMBL" id="CP027226">
    <property type="protein sequence ID" value="AVM42806.1"/>
    <property type="molecule type" value="Genomic_DNA"/>
</dbReference>
<organism evidence="10 11">
    <name type="scientific">Fastidiosipila sanguinis</name>
    <dbReference type="NCBI Taxonomy" id="236753"/>
    <lineage>
        <taxon>Bacteria</taxon>
        <taxon>Bacillati</taxon>
        <taxon>Bacillota</taxon>
        <taxon>Clostridia</taxon>
        <taxon>Eubacteriales</taxon>
        <taxon>Oscillospiraceae</taxon>
        <taxon>Fastidiosipila</taxon>
    </lineage>
</organism>
<keyword evidence="8" id="KW-0472">Membrane</keyword>
<keyword evidence="7" id="KW-0029">Amino-acid transport</keyword>
<dbReference type="Proteomes" id="UP000237947">
    <property type="component" value="Chromosome"/>
</dbReference>
<dbReference type="PANTHER" id="PTHR43166:SF9">
    <property type="entry name" value="GLUTAMATE_ASPARTATE IMPORT ATP-BINDING PROTEIN GLTL"/>
    <property type="match status" value="1"/>
</dbReference>
<protein>
    <submittedName>
        <fullName evidence="10">ABC transporter</fullName>
    </submittedName>
</protein>
<dbReference type="KEGG" id="fsa:C5Q98_06085"/>
<reference evidence="11" key="1">
    <citation type="submission" date="2018-02" db="EMBL/GenBank/DDBJ databases">
        <authorList>
            <person name="Holder M.E."/>
            <person name="Ajami N.J."/>
            <person name="Petrosino J.F."/>
        </authorList>
    </citation>
    <scope>NUCLEOTIDE SEQUENCE [LARGE SCALE GENOMIC DNA]</scope>
    <source>
        <strain evidence="11">CCUG 47711</strain>
    </source>
</reference>
<evidence type="ECO:0000259" key="9">
    <source>
        <dbReference type="PROSITE" id="PS50893"/>
    </source>
</evidence>
<dbReference type="RefSeq" id="WP_106012756.1">
    <property type="nucleotide sequence ID" value="NZ_CP027226.1"/>
</dbReference>
<dbReference type="SMART" id="SM00382">
    <property type="entry name" value="AAA"/>
    <property type="match status" value="1"/>
</dbReference>
<keyword evidence="5" id="KW-0547">Nucleotide-binding</keyword>
<dbReference type="Pfam" id="PF00005">
    <property type="entry name" value="ABC_tran"/>
    <property type="match status" value="1"/>
</dbReference>
<dbReference type="PROSITE" id="PS00211">
    <property type="entry name" value="ABC_TRANSPORTER_1"/>
    <property type="match status" value="1"/>
</dbReference>
<evidence type="ECO:0000256" key="5">
    <source>
        <dbReference type="ARBA" id="ARBA00022741"/>
    </source>
</evidence>
<sequence length="247" mass="27750">MKTETSTPILSLKHLSKDFGQNKIIKDVNLDIFPKDIISIIGSSGTGKSTTLRCMNLMEEPSSGDILYHGESILDPNFDRNKFRSKVGMVFQQFNLFENLSVLENCTLGQIKVLYRSKAEAETKAIEMLRKVNMDAYIDALPRQLSGGQQQRVAIARTLAMDPEVILFDEPTSALDPEMTAEVLDVMTALSSEDISLVIVSHMMNFAKYVSNKICFMHEGSIEEVGSPQEIFENPRSENLKRFLSKM</sequence>
<evidence type="ECO:0000256" key="1">
    <source>
        <dbReference type="ARBA" id="ARBA00004202"/>
    </source>
</evidence>
<dbReference type="GO" id="GO:0005524">
    <property type="term" value="F:ATP binding"/>
    <property type="evidence" value="ECO:0007669"/>
    <property type="project" value="UniProtKB-KW"/>
</dbReference>
<dbReference type="PIRSF" id="PIRSF039085">
    <property type="entry name" value="ABC_ATPase_HisP"/>
    <property type="match status" value="1"/>
</dbReference>
<dbReference type="AlphaFoldDB" id="A0A2S0KP53"/>
<evidence type="ECO:0000313" key="10">
    <source>
        <dbReference type="EMBL" id="AVM42806.1"/>
    </source>
</evidence>
<dbReference type="InterPro" id="IPR003439">
    <property type="entry name" value="ABC_transporter-like_ATP-bd"/>
</dbReference>
<dbReference type="PROSITE" id="PS50893">
    <property type="entry name" value="ABC_TRANSPORTER_2"/>
    <property type="match status" value="1"/>
</dbReference>